<feature type="region of interest" description="Disordered" evidence="8">
    <location>
        <begin position="499"/>
        <end position="533"/>
    </location>
</feature>
<dbReference type="InterPro" id="IPR001343">
    <property type="entry name" value="Hemolysn_Ca-bd"/>
</dbReference>
<feature type="region of interest" description="Disordered" evidence="8">
    <location>
        <begin position="557"/>
        <end position="577"/>
    </location>
</feature>
<dbReference type="PANTHER" id="PTHR38340:SF1">
    <property type="entry name" value="S-LAYER PROTEIN"/>
    <property type="match status" value="1"/>
</dbReference>
<dbReference type="Pfam" id="PF00353">
    <property type="entry name" value="HemolysinCabind"/>
    <property type="match status" value="3"/>
</dbReference>
<dbReference type="Gene3D" id="2.150.10.10">
    <property type="entry name" value="Serralysin-like metalloprotease, C-terminal"/>
    <property type="match status" value="2"/>
</dbReference>
<dbReference type="PROSITE" id="PS00330">
    <property type="entry name" value="HEMOLYSIN_CALCIUM"/>
    <property type="match status" value="4"/>
</dbReference>
<dbReference type="InterPro" id="IPR011049">
    <property type="entry name" value="Serralysin-like_metalloprot_C"/>
</dbReference>
<dbReference type="PRINTS" id="PR00313">
    <property type="entry name" value="CABNDNGRPT"/>
</dbReference>
<protein>
    <submittedName>
        <fullName evidence="9">Calcium-binding protein</fullName>
    </submittedName>
</protein>
<reference evidence="10" key="1">
    <citation type="submission" date="2024-04" db="EMBL/GenBank/DDBJ databases">
        <title>Phylogenomic analyses of a clade within the roseobacter group suggest taxonomic reassignments of species of the genera Aestuariivita, Citreicella, Loktanella, Nautella, Pelagibaca, Ruegeria, Thalassobius, Thiobacimonas and Tropicibacter, and the proposal o.</title>
        <authorList>
            <person name="Jeon C.O."/>
        </authorList>
    </citation>
    <scope>NUCLEOTIDE SEQUENCE [LARGE SCALE GENOMIC DNA]</scope>
    <source>
        <strain evidence="10">BS5-3</strain>
    </source>
</reference>
<evidence type="ECO:0000256" key="5">
    <source>
        <dbReference type="ARBA" id="ARBA00022737"/>
    </source>
</evidence>
<dbReference type="SUPFAM" id="SSF51120">
    <property type="entry name" value="beta-Roll"/>
    <property type="match status" value="2"/>
</dbReference>
<dbReference type="InterPro" id="IPR018511">
    <property type="entry name" value="Hemolysin-typ_Ca-bd_CS"/>
</dbReference>
<evidence type="ECO:0000256" key="6">
    <source>
        <dbReference type="ARBA" id="ARBA00023026"/>
    </source>
</evidence>
<dbReference type="InterPro" id="IPR003995">
    <property type="entry name" value="RTX_toxin_determinant-A"/>
</dbReference>
<evidence type="ECO:0000256" key="4">
    <source>
        <dbReference type="ARBA" id="ARBA00022656"/>
    </source>
</evidence>
<dbReference type="Proteomes" id="UP001440612">
    <property type="component" value="Chromosome"/>
</dbReference>
<gene>
    <name evidence="9" type="ORF">AABB29_01300</name>
</gene>
<dbReference type="RefSeq" id="WP_341367438.1">
    <property type="nucleotide sequence ID" value="NZ_CP150951.2"/>
</dbReference>
<evidence type="ECO:0000313" key="9">
    <source>
        <dbReference type="EMBL" id="WZC49328.1"/>
    </source>
</evidence>
<feature type="compositionally biased region" description="Pro residues" evidence="8">
    <location>
        <begin position="506"/>
        <end position="521"/>
    </location>
</feature>
<dbReference type="InterPro" id="IPR050557">
    <property type="entry name" value="RTX_toxin/Mannuronan_C5-epim"/>
</dbReference>
<evidence type="ECO:0000256" key="1">
    <source>
        <dbReference type="ARBA" id="ARBA00004370"/>
    </source>
</evidence>
<evidence type="ECO:0000256" key="2">
    <source>
        <dbReference type="ARBA" id="ARBA00004613"/>
    </source>
</evidence>
<accession>A0ABZ2V9M4</accession>
<keyword evidence="6" id="KW-0843">Virulence</keyword>
<keyword evidence="3" id="KW-0964">Secreted</keyword>
<keyword evidence="5" id="KW-0677">Repeat</keyword>
<organism evidence="9 10">
    <name type="scientific">Yoonia phaeophyticola</name>
    <dbReference type="NCBI Taxonomy" id="3137369"/>
    <lineage>
        <taxon>Bacteria</taxon>
        <taxon>Pseudomonadati</taxon>
        <taxon>Pseudomonadota</taxon>
        <taxon>Alphaproteobacteria</taxon>
        <taxon>Rhodobacterales</taxon>
        <taxon>Paracoccaceae</taxon>
        <taxon>Yoonia</taxon>
    </lineage>
</organism>
<proteinExistence type="predicted"/>
<keyword evidence="7" id="KW-0472">Membrane</keyword>
<dbReference type="EMBL" id="CP150951">
    <property type="protein sequence ID" value="WZC49328.1"/>
    <property type="molecule type" value="Genomic_DNA"/>
</dbReference>
<dbReference type="PANTHER" id="PTHR38340">
    <property type="entry name" value="S-LAYER PROTEIN"/>
    <property type="match status" value="1"/>
</dbReference>
<sequence>MHEISFINYITAEADLEYSLITDLEIVNVGGTDVLLSTTRFDGVLSSWEIEGGTLDLIDTVAFEGGDLPGGTSSLMPVTIDGETGLLVGGAVSGEMQTITLSSDGSFDPATGLGTAAGFQNGITVTLGSGAQVTYGTIAGQNGITRLDFDAAGNLQGYSAVPAVADTYTAAISTMASVIVDGQTFLISASGTQNGITSWAVGSDGSLSAAESLGNDDGLWITAPTAMETATVGDSSFVVLASAGSSSLSVMEIGDDGSLIIREHLIDTLGTRFSGVTAIEVIEHNGRTYVIAGGADDGLSIFVLMEGGHLVAQAHIEDTVDMGLDNISAIAATGRDDGLDIYVASSSETGVTQLHYSTGTAGITATATLAGGVLVGGAGNDTLQGHDGDDDISGGAGADIIRDGLGSDIMTGGAGADVFILSADDEIDTITDFTVGEDQIVLSLWPMLRDISQLTISLREDGMEIRYGNETLIVLSADGGPIDYRNLDNADLIGGLRLPQEIEPGYPGPATPPIDPNPGDPLPADDSGDTSMLTGTAVLASGNLDVLRDALTGTSPVADTAGAISGGAAADQIDGSDEDDVVMSGSGDDMVHGGSGDDTLLGRGGNDTLMGEAGADIILGGAGDDVLDGGTGNDLLMGGAGADTFIFNGGEDVIEDFEQGLDTITLDGSLWTGLTSAADVLMVYGSVDGTTVTIDLEDGNVLEIYGVDDFSTLADDMALF</sequence>
<keyword evidence="4" id="KW-0800">Toxin</keyword>
<evidence type="ECO:0000256" key="3">
    <source>
        <dbReference type="ARBA" id="ARBA00022525"/>
    </source>
</evidence>
<evidence type="ECO:0000313" key="10">
    <source>
        <dbReference type="Proteomes" id="UP001440612"/>
    </source>
</evidence>
<dbReference type="PRINTS" id="PR01488">
    <property type="entry name" value="RTXTOXINA"/>
</dbReference>
<name>A0ABZ2V9M4_9RHOB</name>
<evidence type="ECO:0000256" key="8">
    <source>
        <dbReference type="SAM" id="MobiDB-lite"/>
    </source>
</evidence>
<evidence type="ECO:0000256" key="7">
    <source>
        <dbReference type="ARBA" id="ARBA00023136"/>
    </source>
</evidence>
<comment type="subcellular location">
    <subcellularLocation>
        <location evidence="1">Membrane</location>
    </subcellularLocation>
    <subcellularLocation>
        <location evidence="2">Secreted</location>
    </subcellularLocation>
</comment>
<keyword evidence="10" id="KW-1185">Reference proteome</keyword>